<reference evidence="2" key="1">
    <citation type="submission" date="2023-05" db="EMBL/GenBank/DDBJ databases">
        <title>Nepenthes gracilis genome sequencing.</title>
        <authorList>
            <person name="Fukushima K."/>
        </authorList>
    </citation>
    <scope>NUCLEOTIDE SEQUENCE</scope>
    <source>
        <strain evidence="2">SING2019-196</strain>
    </source>
</reference>
<dbReference type="EMBL" id="BSYO01000036">
    <property type="protein sequence ID" value="GMH29545.1"/>
    <property type="molecule type" value="Genomic_DNA"/>
</dbReference>
<feature type="region of interest" description="Disordered" evidence="1">
    <location>
        <begin position="239"/>
        <end position="267"/>
    </location>
</feature>
<dbReference type="PANTHER" id="PTHR35320:SF1">
    <property type="entry name" value="ATP-DEPENDENT CLP PROTEASE ATP-BINDING SUBUNIT"/>
    <property type="match status" value="1"/>
</dbReference>
<name>A0AAD3THA3_NEPGR</name>
<dbReference type="PANTHER" id="PTHR35320">
    <property type="entry name" value="ATP-DEPENDENT CLP PROTEASE ATP-BINDING SUBUNIT"/>
    <property type="match status" value="1"/>
</dbReference>
<accession>A0AAD3THA3</accession>
<dbReference type="AlphaFoldDB" id="A0AAD3THA3"/>
<evidence type="ECO:0000313" key="2">
    <source>
        <dbReference type="EMBL" id="GMH29545.1"/>
    </source>
</evidence>
<evidence type="ECO:0000256" key="1">
    <source>
        <dbReference type="SAM" id="MobiDB-lite"/>
    </source>
</evidence>
<dbReference type="Proteomes" id="UP001279734">
    <property type="component" value="Unassembled WGS sequence"/>
</dbReference>
<proteinExistence type="predicted"/>
<gene>
    <name evidence="2" type="ORF">Nepgr_031388</name>
</gene>
<organism evidence="2 3">
    <name type="scientific">Nepenthes gracilis</name>
    <name type="common">Slender pitcher plant</name>
    <dbReference type="NCBI Taxonomy" id="150966"/>
    <lineage>
        <taxon>Eukaryota</taxon>
        <taxon>Viridiplantae</taxon>
        <taxon>Streptophyta</taxon>
        <taxon>Embryophyta</taxon>
        <taxon>Tracheophyta</taxon>
        <taxon>Spermatophyta</taxon>
        <taxon>Magnoliopsida</taxon>
        <taxon>eudicotyledons</taxon>
        <taxon>Gunneridae</taxon>
        <taxon>Pentapetalae</taxon>
        <taxon>Caryophyllales</taxon>
        <taxon>Nepenthaceae</taxon>
        <taxon>Nepenthes</taxon>
    </lineage>
</organism>
<protein>
    <submittedName>
        <fullName evidence="2">Uncharacterized protein</fullName>
    </submittedName>
</protein>
<keyword evidence="3" id="KW-1185">Reference proteome</keyword>
<sequence>MDCSHFNTTITGILGRTPRTRALGISCLSPASRNRFDVHKVITLSSPTSHNQNPRKRAAHIAPASKTGTQSVRIKTLDGCKIGISNYTFEYNAIGGGGTGYVTKDEDGRLNESVYISFDQKTVHIPPVNSATATVYGWPFPPFMSIEIVPETLQGNINEKSGKVDFKLKANFWFSIGNGYKAPPLMVETVLTSEESQGMKRRTRGRRLNRDGKCRLLFLHFFNNQSHFCKLMGDTNSQRKRNESWLKAAPREDTKIREKFRQKAERN</sequence>
<feature type="compositionally biased region" description="Basic and acidic residues" evidence="1">
    <location>
        <begin position="240"/>
        <end position="267"/>
    </location>
</feature>
<evidence type="ECO:0000313" key="3">
    <source>
        <dbReference type="Proteomes" id="UP001279734"/>
    </source>
</evidence>
<comment type="caution">
    <text evidence="2">The sequence shown here is derived from an EMBL/GenBank/DDBJ whole genome shotgun (WGS) entry which is preliminary data.</text>
</comment>